<evidence type="ECO:0000313" key="13">
    <source>
        <dbReference type="Proteomes" id="UP000260717"/>
    </source>
</evidence>
<dbReference type="EMBL" id="QSTI01000007">
    <property type="protein sequence ID" value="RGM50765.1"/>
    <property type="molecule type" value="Genomic_DNA"/>
</dbReference>
<evidence type="ECO:0000313" key="8">
    <source>
        <dbReference type="EMBL" id="RHC38477.1"/>
    </source>
</evidence>
<gene>
    <name evidence="12" type="ORF">DW028_08540</name>
    <name evidence="11" type="ORF">DW038_02800</name>
    <name evidence="10" type="ORF">DW703_06515</name>
    <name evidence="9" type="ORF">DW753_11605</name>
    <name evidence="8" type="ORF">DW848_11280</name>
    <name evidence="7" type="ORF">DWW89_05440</name>
    <name evidence="6" type="ORF">DWX06_09600</name>
    <name evidence="5" type="ORF">DWY38_04755</name>
    <name evidence="4" type="ORF">DXB99_07100</name>
    <name evidence="3" type="ORF">DXC13_06510</name>
    <name evidence="2" type="ORF">DXD13_12770</name>
</gene>
<evidence type="ECO:0000313" key="22">
    <source>
        <dbReference type="Proteomes" id="UP000286104"/>
    </source>
</evidence>
<dbReference type="Proteomes" id="UP000285290">
    <property type="component" value="Unassembled WGS sequence"/>
</dbReference>
<dbReference type="EMBL" id="QROF01000002">
    <property type="protein sequence ID" value="RHL06882.1"/>
    <property type="molecule type" value="Genomic_DNA"/>
</dbReference>
<evidence type="ECO:0000313" key="15">
    <source>
        <dbReference type="Proteomes" id="UP000261052"/>
    </source>
</evidence>
<reference evidence="13 14" key="1">
    <citation type="submission" date="2018-08" db="EMBL/GenBank/DDBJ databases">
        <title>A genome reference for cultivated species of the human gut microbiota.</title>
        <authorList>
            <person name="Zou Y."/>
            <person name="Xue W."/>
            <person name="Luo G."/>
        </authorList>
    </citation>
    <scope>NUCLEOTIDE SEQUENCE [LARGE SCALE GENOMIC DNA]</scope>
    <source>
        <strain evidence="7 19">AF17-27</strain>
        <strain evidence="6 20">AF18-16LB</strain>
        <strain evidence="5 16">AF25-15</strain>
        <strain evidence="12 17">AF38-24</strain>
        <strain evidence="11 23">AF39-14AC</strain>
        <strain evidence="10 18">AM26-2LB</strain>
        <strain evidence="9 21">AM29-10</strain>
        <strain evidence="8 22">AM36-3AA</strain>
        <strain evidence="4 14">OM07-13</strain>
        <strain evidence="3 13">OM08-12AT</strain>
        <strain evidence="2 15">TF11-15AC</strain>
    </source>
</reference>
<evidence type="ECO:0000313" key="2">
    <source>
        <dbReference type="EMBL" id="RGK41124.1"/>
    </source>
</evidence>
<evidence type="ECO:0000313" key="11">
    <source>
        <dbReference type="EMBL" id="RHL06882.1"/>
    </source>
</evidence>
<evidence type="ECO:0000313" key="21">
    <source>
        <dbReference type="Proteomes" id="UP000285290"/>
    </source>
</evidence>
<dbReference type="EMBL" id="QSTP01000006">
    <property type="protein sequence ID" value="RGM71774.1"/>
    <property type="molecule type" value="Genomic_DNA"/>
</dbReference>
<evidence type="ECO:0000256" key="1">
    <source>
        <dbReference type="ARBA" id="ARBA00022649"/>
    </source>
</evidence>
<dbReference type="EMBL" id="QSQP01000018">
    <property type="protein sequence ID" value="RGK41124.1"/>
    <property type="molecule type" value="Genomic_DNA"/>
</dbReference>
<dbReference type="Proteomes" id="UP000260717">
    <property type="component" value="Unassembled WGS sequence"/>
</dbReference>
<dbReference type="Gene3D" id="3.30.2310.20">
    <property type="entry name" value="RelE-like"/>
    <property type="match status" value="1"/>
</dbReference>
<dbReference type="Proteomes" id="UP000283297">
    <property type="component" value="Unassembled WGS sequence"/>
</dbReference>
<dbReference type="EMBL" id="QSHU01000015">
    <property type="protein sequence ID" value="RHC38477.1"/>
    <property type="molecule type" value="Genomic_DNA"/>
</dbReference>
<evidence type="ECO:0000313" key="9">
    <source>
        <dbReference type="EMBL" id="RHE31061.1"/>
    </source>
</evidence>
<protein>
    <submittedName>
        <fullName evidence="5">Type II toxin-antitoxin system RelE/ParE family toxin</fullName>
    </submittedName>
</protein>
<evidence type="ECO:0000313" key="14">
    <source>
        <dbReference type="Proteomes" id="UP000260758"/>
    </source>
</evidence>
<dbReference type="Proteomes" id="UP000283765">
    <property type="component" value="Unassembled WGS sequence"/>
</dbReference>
<evidence type="ECO:0000313" key="5">
    <source>
        <dbReference type="EMBL" id="RGR56031.1"/>
    </source>
</evidence>
<dbReference type="Proteomes" id="UP000286181">
    <property type="component" value="Unassembled WGS sequence"/>
</dbReference>
<evidence type="ECO:0000313" key="23">
    <source>
        <dbReference type="Proteomes" id="UP000286181"/>
    </source>
</evidence>
<dbReference type="RefSeq" id="WP_117686536.1">
    <property type="nucleotide sequence ID" value="NZ_QROF01000002.1"/>
</dbReference>
<evidence type="ECO:0000313" key="7">
    <source>
        <dbReference type="EMBL" id="RGU26411.1"/>
    </source>
</evidence>
<evidence type="ECO:0000313" key="4">
    <source>
        <dbReference type="EMBL" id="RGM71774.1"/>
    </source>
</evidence>
<dbReference type="Proteomes" id="UP000286104">
    <property type="component" value="Unassembled WGS sequence"/>
</dbReference>
<organism evidence="5 16">
    <name type="scientific">Agathobacter rectalis</name>
    <dbReference type="NCBI Taxonomy" id="39491"/>
    <lineage>
        <taxon>Bacteria</taxon>
        <taxon>Bacillati</taxon>
        <taxon>Bacillota</taxon>
        <taxon>Clostridia</taxon>
        <taxon>Lachnospirales</taxon>
        <taxon>Lachnospiraceae</taxon>
        <taxon>Agathobacter</taxon>
    </lineage>
</organism>
<keyword evidence="1" id="KW-1277">Toxin-antitoxin system</keyword>
<evidence type="ECO:0000313" key="16">
    <source>
        <dbReference type="Proteomes" id="UP000266066"/>
    </source>
</evidence>
<evidence type="ECO:0000313" key="6">
    <source>
        <dbReference type="EMBL" id="RGT80578.1"/>
    </source>
</evidence>
<dbReference type="EMBL" id="QRXR01000007">
    <property type="protein sequence ID" value="RGU26411.1"/>
    <property type="molecule type" value="Genomic_DNA"/>
</dbReference>
<dbReference type="Proteomes" id="UP000260758">
    <property type="component" value="Unassembled WGS sequence"/>
</dbReference>
<dbReference type="Pfam" id="PF05016">
    <property type="entry name" value="ParE_toxin"/>
    <property type="match status" value="1"/>
</dbReference>
<proteinExistence type="predicted"/>
<dbReference type="EMBL" id="QRON01000004">
    <property type="protein sequence ID" value="RHL28677.1"/>
    <property type="molecule type" value="Genomic_DNA"/>
</dbReference>
<evidence type="ECO:0000313" key="10">
    <source>
        <dbReference type="EMBL" id="RHF05401.1"/>
    </source>
</evidence>
<dbReference type="InterPro" id="IPR007712">
    <property type="entry name" value="RelE/ParE_toxin"/>
</dbReference>
<evidence type="ECO:0000313" key="19">
    <source>
        <dbReference type="Proteomes" id="UP000283765"/>
    </source>
</evidence>
<evidence type="ECO:0000313" key="17">
    <source>
        <dbReference type="Proteomes" id="UP000283297"/>
    </source>
</evidence>
<dbReference type="AlphaFoldDB" id="A0A395V567"/>
<evidence type="ECO:0000313" key="18">
    <source>
        <dbReference type="Proteomes" id="UP000283501"/>
    </source>
</evidence>
<dbReference type="Proteomes" id="UP000283501">
    <property type="component" value="Unassembled WGS sequence"/>
</dbReference>
<dbReference type="EMBL" id="QRXG01000015">
    <property type="protein sequence ID" value="RGT80578.1"/>
    <property type="molecule type" value="Genomic_DNA"/>
</dbReference>
<dbReference type="Proteomes" id="UP000266066">
    <property type="component" value="Unassembled WGS sequence"/>
</dbReference>
<name>A0A395V567_9FIRM</name>
<comment type="caution">
    <text evidence="5">The sequence shown here is derived from an EMBL/GenBank/DDBJ whole genome shotgun (WGS) entry which is preliminary data.</text>
</comment>
<evidence type="ECO:0000313" key="12">
    <source>
        <dbReference type="EMBL" id="RHL28677.1"/>
    </source>
</evidence>
<evidence type="ECO:0000313" key="20">
    <source>
        <dbReference type="Proteomes" id="UP000284296"/>
    </source>
</evidence>
<dbReference type="InterPro" id="IPR035093">
    <property type="entry name" value="RelE/ParE_toxin_dom_sf"/>
</dbReference>
<accession>A0A395V567</accession>
<evidence type="ECO:0000313" key="3">
    <source>
        <dbReference type="EMBL" id="RGM50765.1"/>
    </source>
</evidence>
<dbReference type="EMBL" id="QSKC01000016">
    <property type="protein sequence ID" value="RHE31061.1"/>
    <property type="molecule type" value="Genomic_DNA"/>
</dbReference>
<sequence length="103" mass="12188">MAYKLNVTEHADELLDNLMYYLIYRLKNKQAAKHLLDGIDVIYDRLEVNPFQFADCRDAYLAKKGYREAVVPQMNYIIIFDVRDDVVNVVGIFHQLENYQNKL</sequence>
<dbReference type="EMBL" id="QSKY01000007">
    <property type="protein sequence ID" value="RHF05401.1"/>
    <property type="molecule type" value="Genomic_DNA"/>
</dbReference>
<dbReference type="Proteomes" id="UP000284296">
    <property type="component" value="Unassembled WGS sequence"/>
</dbReference>
<dbReference type="EMBL" id="QRUJ01000003">
    <property type="protein sequence ID" value="RGR56031.1"/>
    <property type="molecule type" value="Genomic_DNA"/>
</dbReference>
<dbReference type="Proteomes" id="UP000261052">
    <property type="component" value="Unassembled WGS sequence"/>
</dbReference>